<dbReference type="InterPro" id="IPR036928">
    <property type="entry name" value="AS_sf"/>
</dbReference>
<sequence>MTSGKPVKSFKNPSGDLADSPSSHVKALLDNVMAAKKQLGTASSDDYALIDRPFSAIQSSVQDNKAAPHALEDLVKAYARATVAASLATHCLTAFPWQRAIEAAQRYDVQLKEQKSKGDDDLFRQLPLLGLVFSVKDCINVEGHATTIGCSSRVDAVPASSAWIVQQLEDKGAIMIAKTACPQAMVSNVTHSPLWGKVRSPFGERYEVGGSSGGEAALVAMGGSALGLGTDMGGSVRQPASLTELFGLKFASDTFQFDQGKDFVTGLPDTPIPATAPGFLARHLSTIQDVCATLTLLGGTLEAKQSPEDGRLAVSTYEASPEVTSALDRLASDSDGLGKVTAVPDLLGDGDAWWAEIWMRHAGSRGFQAGLDMIGDDPLIPESMFNTRPKVLSQHEYSEAQKDLEALIKGLEGKMGGEGRASSDLILCPSFSYGGPISSKSFQAAQKAEIWLQAINLLDWPSISIPLPVRDELRQTWREQSEADNEGWSKGRQGQEVVEVWQTMQQEGLPVLNGQDDVWSRKADESAAADETGGAEQSGQGGAKRRKVDGERLPVLSVQLVARPGKEALLLPVAQRIIDLAQRWR</sequence>
<evidence type="ECO:0000313" key="7">
    <source>
        <dbReference type="EMBL" id="SPO37653.1"/>
    </source>
</evidence>
<dbReference type="Proteomes" id="UP000323386">
    <property type="component" value="Unassembled WGS sequence"/>
</dbReference>
<reference evidence="7 8" key="1">
    <citation type="submission" date="2018-03" db="EMBL/GenBank/DDBJ databases">
        <authorList>
            <person name="Guldener U."/>
        </authorList>
    </citation>
    <scope>NUCLEOTIDE SEQUENCE [LARGE SCALE GENOMIC DNA]</scope>
    <source>
        <strain evidence="7 8">DAOM196992</strain>
    </source>
</reference>
<evidence type="ECO:0000256" key="2">
    <source>
        <dbReference type="ARBA" id="ARBA00009199"/>
    </source>
</evidence>
<evidence type="ECO:0000256" key="1">
    <source>
        <dbReference type="ARBA" id="ARBA00001311"/>
    </source>
</evidence>
<comment type="catalytic activity">
    <reaction evidence="1">
        <text>a monocarboxylic acid amide + H2O = a monocarboxylate + NH4(+)</text>
        <dbReference type="Rhea" id="RHEA:12020"/>
        <dbReference type="ChEBI" id="CHEBI:15377"/>
        <dbReference type="ChEBI" id="CHEBI:28938"/>
        <dbReference type="ChEBI" id="CHEBI:35757"/>
        <dbReference type="ChEBI" id="CHEBI:83628"/>
        <dbReference type="EC" id="3.5.1.4"/>
    </reaction>
</comment>
<accession>A0A5C3EZE1</accession>
<proteinExistence type="inferred from homology"/>
<name>A0A5C3EZE1_9BASI</name>
<evidence type="ECO:0000256" key="4">
    <source>
        <dbReference type="ARBA" id="ARBA00022801"/>
    </source>
</evidence>
<dbReference type="GO" id="GO:0004040">
    <property type="term" value="F:amidase activity"/>
    <property type="evidence" value="ECO:0007669"/>
    <property type="project" value="UniProtKB-EC"/>
</dbReference>
<dbReference type="Pfam" id="PF01425">
    <property type="entry name" value="Amidase"/>
    <property type="match status" value="1"/>
</dbReference>
<dbReference type="InterPro" id="IPR023631">
    <property type="entry name" value="Amidase_dom"/>
</dbReference>
<gene>
    <name evidence="7" type="ORF">PSFLO_03129</name>
</gene>
<dbReference type="PANTHER" id="PTHR46072">
    <property type="entry name" value="AMIDASE-RELATED-RELATED"/>
    <property type="match status" value="1"/>
</dbReference>
<organism evidence="7 8">
    <name type="scientific">Pseudozyma flocculosa</name>
    <dbReference type="NCBI Taxonomy" id="84751"/>
    <lineage>
        <taxon>Eukaryota</taxon>
        <taxon>Fungi</taxon>
        <taxon>Dikarya</taxon>
        <taxon>Basidiomycota</taxon>
        <taxon>Ustilaginomycotina</taxon>
        <taxon>Ustilaginomycetes</taxon>
        <taxon>Ustilaginales</taxon>
        <taxon>Ustilaginaceae</taxon>
        <taxon>Pseudozyma</taxon>
    </lineage>
</organism>
<feature type="domain" description="Amidase" evidence="6">
    <location>
        <begin position="73"/>
        <end position="249"/>
    </location>
</feature>
<dbReference type="InterPro" id="IPR020556">
    <property type="entry name" value="Amidase_CS"/>
</dbReference>
<dbReference type="EMBL" id="OOIP01000007">
    <property type="protein sequence ID" value="SPO37653.1"/>
    <property type="molecule type" value="Genomic_DNA"/>
</dbReference>
<comment type="similarity">
    <text evidence="2">Belongs to the amidase family.</text>
</comment>
<keyword evidence="8" id="KW-1185">Reference proteome</keyword>
<dbReference type="PANTHER" id="PTHR46072:SF11">
    <property type="entry name" value="AMIDASE-RELATED"/>
    <property type="match status" value="1"/>
</dbReference>
<dbReference type="PROSITE" id="PS00571">
    <property type="entry name" value="AMIDASES"/>
    <property type="match status" value="1"/>
</dbReference>
<evidence type="ECO:0000256" key="3">
    <source>
        <dbReference type="ARBA" id="ARBA00012922"/>
    </source>
</evidence>
<dbReference type="SUPFAM" id="SSF75304">
    <property type="entry name" value="Amidase signature (AS) enzymes"/>
    <property type="match status" value="1"/>
</dbReference>
<dbReference type="Gene3D" id="3.90.1300.10">
    <property type="entry name" value="Amidase signature (AS) domain"/>
    <property type="match status" value="1"/>
</dbReference>
<dbReference type="EC" id="3.5.1.4" evidence="3"/>
<dbReference type="OrthoDB" id="167809at2759"/>
<dbReference type="AlphaFoldDB" id="A0A5C3EZE1"/>
<feature type="region of interest" description="Disordered" evidence="5">
    <location>
        <begin position="522"/>
        <end position="548"/>
    </location>
</feature>
<evidence type="ECO:0000256" key="5">
    <source>
        <dbReference type="SAM" id="MobiDB-lite"/>
    </source>
</evidence>
<evidence type="ECO:0000259" key="6">
    <source>
        <dbReference type="Pfam" id="PF01425"/>
    </source>
</evidence>
<keyword evidence="4" id="KW-0378">Hydrolase</keyword>
<evidence type="ECO:0000313" key="8">
    <source>
        <dbReference type="Proteomes" id="UP000323386"/>
    </source>
</evidence>
<protein>
    <recommendedName>
        <fullName evidence="3">amidase</fullName>
        <ecNumber evidence="3">3.5.1.4</ecNumber>
    </recommendedName>
</protein>
<feature type="region of interest" description="Disordered" evidence="5">
    <location>
        <begin position="1"/>
        <end position="22"/>
    </location>
</feature>